<evidence type="ECO:0000313" key="3">
    <source>
        <dbReference type="Proteomes" id="UP000717696"/>
    </source>
</evidence>
<accession>A0A9P9EWM9</accession>
<feature type="compositionally biased region" description="Basic and acidic residues" evidence="1">
    <location>
        <begin position="152"/>
        <end position="163"/>
    </location>
</feature>
<evidence type="ECO:0000256" key="1">
    <source>
        <dbReference type="SAM" id="MobiDB-lite"/>
    </source>
</evidence>
<sequence length="204" mass="23179">MYAGPRDGAVQIRQRVCSRMRVWGSMMDGINRDEVQVLKPTNGLIQSRRQSGKGGCERERRTEMRRMCWGSWIRGRTGVSNDRPPIGRNSGLVLSCLQHLFVGSGSGLFPVRMPTMRFKSKGNGNDRSRRLMRRGWIQARDIRRAAPLFGDGGKETRRSPPETRKRRPSPTRRKSDRGQRKQGVPVRTLALTLDDDDDGDDRCG</sequence>
<proteinExistence type="predicted"/>
<dbReference type="Proteomes" id="UP000717696">
    <property type="component" value="Unassembled WGS sequence"/>
</dbReference>
<evidence type="ECO:0000313" key="2">
    <source>
        <dbReference type="EMBL" id="KAH7145976.1"/>
    </source>
</evidence>
<comment type="caution">
    <text evidence="2">The sequence shown here is derived from an EMBL/GenBank/DDBJ whole genome shotgun (WGS) entry which is preliminary data.</text>
</comment>
<dbReference type="EMBL" id="JAGMUU010000009">
    <property type="protein sequence ID" value="KAH7145976.1"/>
    <property type="molecule type" value="Genomic_DNA"/>
</dbReference>
<organism evidence="2 3">
    <name type="scientific">Dactylonectria estremocensis</name>
    <dbReference type="NCBI Taxonomy" id="1079267"/>
    <lineage>
        <taxon>Eukaryota</taxon>
        <taxon>Fungi</taxon>
        <taxon>Dikarya</taxon>
        <taxon>Ascomycota</taxon>
        <taxon>Pezizomycotina</taxon>
        <taxon>Sordariomycetes</taxon>
        <taxon>Hypocreomycetidae</taxon>
        <taxon>Hypocreales</taxon>
        <taxon>Nectriaceae</taxon>
        <taxon>Dactylonectria</taxon>
    </lineage>
</organism>
<reference evidence="2" key="1">
    <citation type="journal article" date="2021" name="Nat. Commun.">
        <title>Genetic determinants of endophytism in the Arabidopsis root mycobiome.</title>
        <authorList>
            <person name="Mesny F."/>
            <person name="Miyauchi S."/>
            <person name="Thiergart T."/>
            <person name="Pickel B."/>
            <person name="Atanasova L."/>
            <person name="Karlsson M."/>
            <person name="Huettel B."/>
            <person name="Barry K.W."/>
            <person name="Haridas S."/>
            <person name="Chen C."/>
            <person name="Bauer D."/>
            <person name="Andreopoulos W."/>
            <person name="Pangilinan J."/>
            <person name="LaButti K."/>
            <person name="Riley R."/>
            <person name="Lipzen A."/>
            <person name="Clum A."/>
            <person name="Drula E."/>
            <person name="Henrissat B."/>
            <person name="Kohler A."/>
            <person name="Grigoriev I.V."/>
            <person name="Martin F.M."/>
            <person name="Hacquard S."/>
        </authorList>
    </citation>
    <scope>NUCLEOTIDE SEQUENCE</scope>
    <source>
        <strain evidence="2">MPI-CAGE-AT-0021</strain>
    </source>
</reference>
<name>A0A9P9EWM9_9HYPO</name>
<feature type="compositionally biased region" description="Acidic residues" evidence="1">
    <location>
        <begin position="193"/>
        <end position="204"/>
    </location>
</feature>
<keyword evidence="3" id="KW-1185">Reference proteome</keyword>
<feature type="compositionally biased region" description="Basic residues" evidence="1">
    <location>
        <begin position="164"/>
        <end position="175"/>
    </location>
</feature>
<gene>
    <name evidence="2" type="ORF">B0J13DRAFT_525490</name>
</gene>
<dbReference type="AlphaFoldDB" id="A0A9P9EWM9"/>
<feature type="region of interest" description="Disordered" evidence="1">
    <location>
        <begin position="143"/>
        <end position="204"/>
    </location>
</feature>
<protein>
    <submittedName>
        <fullName evidence="2">Uncharacterized protein</fullName>
    </submittedName>
</protein>